<dbReference type="Gene3D" id="3.10.10.10">
    <property type="entry name" value="HIV Type 1 Reverse Transcriptase, subunit A, domain 1"/>
    <property type="match status" value="1"/>
</dbReference>
<evidence type="ECO:0000313" key="3">
    <source>
        <dbReference type="EMBL" id="ABW81181.1"/>
    </source>
</evidence>
<dbReference type="Pfam" id="PF00078">
    <property type="entry name" value="RVT_1"/>
    <property type="match status" value="1"/>
</dbReference>
<evidence type="ECO:0000259" key="2">
    <source>
        <dbReference type="Pfam" id="PF00078"/>
    </source>
</evidence>
<gene>
    <name evidence="3" type="primary">gag-pol20</name>
</gene>
<dbReference type="InterPro" id="IPR043502">
    <property type="entry name" value="DNA/RNA_pol_sf"/>
</dbReference>
<dbReference type="AlphaFoldDB" id="B2BXZ4"/>
<dbReference type="PANTHER" id="PTHR24559:SF431">
    <property type="entry name" value="RNA-DIRECTED DNA POLYMERASE HOMOLOG"/>
    <property type="match status" value="1"/>
</dbReference>
<dbReference type="SUPFAM" id="SSF50630">
    <property type="entry name" value="Acid proteases"/>
    <property type="match status" value="1"/>
</dbReference>
<dbReference type="Gene3D" id="2.40.70.10">
    <property type="entry name" value="Acid Proteases"/>
    <property type="match status" value="1"/>
</dbReference>
<dbReference type="InterPro" id="IPR043128">
    <property type="entry name" value="Rev_trsase/Diguanyl_cyclase"/>
</dbReference>
<dbReference type="InterPro" id="IPR053134">
    <property type="entry name" value="RNA-dir_DNA_polymerase"/>
</dbReference>
<dbReference type="SUPFAM" id="SSF56672">
    <property type="entry name" value="DNA/RNA polymerases"/>
    <property type="match status" value="1"/>
</dbReference>
<reference evidence="3" key="1">
    <citation type="submission" date="2007-09" db="EMBL/GenBank/DDBJ databases">
        <title>Evolution of a short chain dehydrogenase (tropinone-reductase-like) gene family in the Brassicaceae.</title>
        <authorList>
            <person name="Schmid K.J."/>
            <person name="Navarro-Quezada A."/>
        </authorList>
    </citation>
    <scope>NUCLEOTIDE SEQUENCE</scope>
</reference>
<evidence type="ECO:0000256" key="1">
    <source>
        <dbReference type="SAM" id="MobiDB-lite"/>
    </source>
</evidence>
<feature type="domain" description="Reverse transcriptase" evidence="2">
    <location>
        <begin position="250"/>
        <end position="408"/>
    </location>
</feature>
<dbReference type="Gene3D" id="3.30.70.270">
    <property type="match status" value="2"/>
</dbReference>
<name>B2BXZ4_9BRAS</name>
<sequence length="498" mass="56562">MPHNDPLVIMLAIGDHDVSRVLIETGSTIDVIFRKTLRQMKIDISRVSPTPRPVLGFSGERLMTLGTIQLPVRAGGITKIVDFLVTDQPTIYNVIMGTPWLNLMRAIASTYHLCVKFSSPNGVKRYGESKRTPGCASWQRTSFGTPSPNPQLRSTTRSQKLAEARKRPYPNSYSNYRSRRLSSEDIPGVCIDGICHELNVNPSFKPIKQKKRKLGRDRADAVSAEVEKLLKIRSIAEARYPDWLANSVVVKKKNGKWRVCVDFTDLNKACPKDSFPLPHIDRLVEATAGNKLLSFMVAFAGYNQILMHPDDCEKTTFITDRGIYCYKVMLFGLKNAGATYQRLVNRMFTKQLGKLMDVYIDAMLVKSLEENDHVAHLCDCFRQLNLHNMKLNQAKCCFAVKSGEFLGYLVIHYGIEANPKQIDALLNMASPHNKRVVQHLTGRVAALNRFISRSTDKCLAFYDTLRGNKMFEWTNRCGEVFQELKKYLANPRFWQNQS</sequence>
<proteinExistence type="predicted"/>
<dbReference type="CDD" id="cd00303">
    <property type="entry name" value="retropepsin_like"/>
    <property type="match status" value="1"/>
</dbReference>
<dbReference type="CDD" id="cd01647">
    <property type="entry name" value="RT_LTR"/>
    <property type="match status" value="1"/>
</dbReference>
<organism evidence="3">
    <name type="scientific">Arabidopsis cebennensis</name>
    <dbReference type="NCBI Taxonomy" id="97979"/>
    <lineage>
        <taxon>Eukaryota</taxon>
        <taxon>Viridiplantae</taxon>
        <taxon>Streptophyta</taxon>
        <taxon>Embryophyta</taxon>
        <taxon>Tracheophyta</taxon>
        <taxon>Spermatophyta</taxon>
        <taxon>Magnoliopsida</taxon>
        <taxon>eudicotyledons</taxon>
        <taxon>Gunneridae</taxon>
        <taxon>Pentapetalae</taxon>
        <taxon>rosids</taxon>
        <taxon>malvids</taxon>
        <taxon>Brassicales</taxon>
        <taxon>Brassicaceae</taxon>
        <taxon>Camelineae</taxon>
        <taxon>Arabidopsis</taxon>
    </lineage>
</organism>
<dbReference type="EMBL" id="EU162612">
    <property type="protein sequence ID" value="ABW81181.1"/>
    <property type="molecule type" value="Genomic_DNA"/>
</dbReference>
<protein>
    <submittedName>
        <fullName evidence="3">Gag-pol20</fullName>
    </submittedName>
</protein>
<accession>B2BXZ4</accession>
<dbReference type="InterPro" id="IPR000477">
    <property type="entry name" value="RT_dom"/>
</dbReference>
<dbReference type="InterPro" id="IPR021109">
    <property type="entry name" value="Peptidase_aspartic_dom_sf"/>
</dbReference>
<feature type="region of interest" description="Disordered" evidence="1">
    <location>
        <begin position="126"/>
        <end position="174"/>
    </location>
</feature>
<dbReference type="PANTHER" id="PTHR24559">
    <property type="entry name" value="TRANSPOSON TY3-I GAG-POL POLYPROTEIN"/>
    <property type="match status" value="1"/>
</dbReference>
<feature type="compositionally biased region" description="Polar residues" evidence="1">
    <location>
        <begin position="138"/>
        <end position="159"/>
    </location>
</feature>